<proteinExistence type="predicted"/>
<dbReference type="AlphaFoldDB" id="A0A8S1TTV4"/>
<sequence>MFEWMPILKGKYFTAEQYLQILVLVNLLIFGLIFYKQKKFKNLVSITINLAILSFSWFGDFKYLSLIILIIYNRNSLSRIIIVVILYLLTYDVCFAMHNIDQGFIFSLDGAAFSTQFTRLFLDNQKFHSYITLTQYHNAIIFNFQIQDQSNYVVYCNSVQQRITNTKLYDRYVYHSVIQVDKKQNKIQIFDGSKLLGEYYYYDFNSTNIVIIDGGDSGYTETSIQIWKAMESVPQIDAINIGGDVAYDNGFIQCTTCWDKFLDLYENLCKQKGKLIPLIFSIGNHDVGRVTDPQLLYNNQQNQKVPNIIQMFPQQLINKQIPLVQDRTSYFVHRIGPINFITIDSGYMTNSESQKEFLQNCIEKNKVNLVSYHVPVVPLQVEDEKFLWNLGDELNKVVLVFEHHKHNFKRTKRIQVLKSDSKLKVYPGNTYYVGNGAMGIQSANKVEHAIIEKSSRQAHFWVYNYDNGKQYVYAINKDGNRIDYFEIDQFKVK</sequence>
<dbReference type="InterPro" id="IPR039331">
    <property type="entry name" value="PAPs-like"/>
</dbReference>
<keyword evidence="5" id="KW-1185">Reference proteome</keyword>
<feature type="transmembrane region" description="Helical" evidence="2">
    <location>
        <begin position="18"/>
        <end position="35"/>
    </location>
</feature>
<organism evidence="4 5">
    <name type="scientific">Paramecium pentaurelia</name>
    <dbReference type="NCBI Taxonomy" id="43138"/>
    <lineage>
        <taxon>Eukaryota</taxon>
        <taxon>Sar</taxon>
        <taxon>Alveolata</taxon>
        <taxon>Ciliophora</taxon>
        <taxon>Intramacronucleata</taxon>
        <taxon>Oligohymenophorea</taxon>
        <taxon>Peniculida</taxon>
        <taxon>Parameciidae</taxon>
        <taxon>Paramecium</taxon>
    </lineage>
</organism>
<feature type="transmembrane region" description="Helical" evidence="2">
    <location>
        <begin position="47"/>
        <end position="71"/>
    </location>
</feature>
<gene>
    <name evidence="4" type="ORF">PPENT_87.1.T0250351</name>
</gene>
<dbReference type="PANTHER" id="PTHR22953:SF153">
    <property type="entry name" value="PURPLE ACID PHOSPHATASE"/>
    <property type="match status" value="1"/>
</dbReference>
<evidence type="ECO:0000256" key="1">
    <source>
        <dbReference type="ARBA" id="ARBA00022729"/>
    </source>
</evidence>
<keyword evidence="2" id="KW-1133">Transmembrane helix</keyword>
<evidence type="ECO:0000256" key="2">
    <source>
        <dbReference type="SAM" id="Phobius"/>
    </source>
</evidence>
<keyword evidence="2" id="KW-0812">Transmembrane</keyword>
<comment type="caution">
    <text evidence="4">The sequence shown here is derived from an EMBL/GenBank/DDBJ whole genome shotgun (WGS) entry which is preliminary data.</text>
</comment>
<evidence type="ECO:0000313" key="4">
    <source>
        <dbReference type="EMBL" id="CAD8154396.1"/>
    </source>
</evidence>
<dbReference type="EMBL" id="CAJJDO010000025">
    <property type="protein sequence ID" value="CAD8154396.1"/>
    <property type="molecule type" value="Genomic_DNA"/>
</dbReference>
<name>A0A8S1TTV4_9CILI</name>
<evidence type="ECO:0000313" key="5">
    <source>
        <dbReference type="Proteomes" id="UP000689195"/>
    </source>
</evidence>
<reference evidence="4" key="1">
    <citation type="submission" date="2021-01" db="EMBL/GenBank/DDBJ databases">
        <authorList>
            <consortium name="Genoscope - CEA"/>
            <person name="William W."/>
        </authorList>
    </citation>
    <scope>NUCLEOTIDE SEQUENCE</scope>
</reference>
<dbReference type="Proteomes" id="UP000689195">
    <property type="component" value="Unassembled WGS sequence"/>
</dbReference>
<dbReference type="Pfam" id="PF00149">
    <property type="entry name" value="Metallophos"/>
    <property type="match status" value="1"/>
</dbReference>
<dbReference type="OrthoDB" id="45007at2759"/>
<dbReference type="GO" id="GO:0003993">
    <property type="term" value="F:acid phosphatase activity"/>
    <property type="evidence" value="ECO:0007669"/>
    <property type="project" value="InterPro"/>
</dbReference>
<keyword evidence="2" id="KW-0472">Membrane</keyword>
<accession>A0A8S1TTV4</accession>
<evidence type="ECO:0000259" key="3">
    <source>
        <dbReference type="Pfam" id="PF00149"/>
    </source>
</evidence>
<feature type="transmembrane region" description="Helical" evidence="2">
    <location>
        <begin position="77"/>
        <end position="97"/>
    </location>
</feature>
<protein>
    <recommendedName>
        <fullName evidence="3">Calcineurin-like phosphoesterase domain-containing protein</fullName>
    </recommendedName>
</protein>
<feature type="domain" description="Calcineurin-like phosphoesterase" evidence="3">
    <location>
        <begin position="221"/>
        <end position="390"/>
    </location>
</feature>
<keyword evidence="1" id="KW-0732">Signal</keyword>
<dbReference type="PANTHER" id="PTHR22953">
    <property type="entry name" value="ACID PHOSPHATASE RELATED"/>
    <property type="match status" value="1"/>
</dbReference>
<dbReference type="InterPro" id="IPR004843">
    <property type="entry name" value="Calcineurin-like_PHP"/>
</dbReference>